<feature type="non-terminal residue" evidence="1">
    <location>
        <position position="4953"/>
    </location>
</feature>
<evidence type="ECO:0000313" key="1">
    <source>
        <dbReference type="EMBL" id="KAL3884875.1"/>
    </source>
</evidence>
<comment type="caution">
    <text evidence="1">The sequence shown here is derived from an EMBL/GenBank/DDBJ whole genome shotgun (WGS) entry which is preliminary data.</text>
</comment>
<dbReference type="EMBL" id="JBJQND010000002">
    <property type="protein sequence ID" value="KAL3884875.1"/>
    <property type="molecule type" value="Genomic_DNA"/>
</dbReference>
<protein>
    <submittedName>
        <fullName evidence="1">Uncharacterized protein</fullName>
    </submittedName>
</protein>
<organism evidence="1 2">
    <name type="scientific">Sinanodonta woodiana</name>
    <name type="common">Chinese pond mussel</name>
    <name type="synonym">Anodonta woodiana</name>
    <dbReference type="NCBI Taxonomy" id="1069815"/>
    <lineage>
        <taxon>Eukaryota</taxon>
        <taxon>Metazoa</taxon>
        <taxon>Spiralia</taxon>
        <taxon>Lophotrochozoa</taxon>
        <taxon>Mollusca</taxon>
        <taxon>Bivalvia</taxon>
        <taxon>Autobranchia</taxon>
        <taxon>Heteroconchia</taxon>
        <taxon>Palaeoheterodonta</taxon>
        <taxon>Unionida</taxon>
        <taxon>Unionoidea</taxon>
        <taxon>Unionidae</taxon>
        <taxon>Unioninae</taxon>
        <taxon>Sinanodonta</taxon>
    </lineage>
</organism>
<name>A0ABD3XIW3_SINWO</name>
<evidence type="ECO:0000313" key="2">
    <source>
        <dbReference type="Proteomes" id="UP001634394"/>
    </source>
</evidence>
<keyword evidence="2" id="KW-1185">Reference proteome</keyword>
<gene>
    <name evidence="1" type="ORF">ACJMK2_024975</name>
</gene>
<proteinExistence type="predicted"/>
<sequence length="4953" mass="563112">MKKVPFFVSFGTKKPDKTGLNRFQPDQTGSNWFLNFILIASRSNPARTGLLLRDLMKKVPFFVSFGTKKPDKTGLNRFQPDQTGSNWFLNFILIASRSNPARTGLLLRDLMKKVPFFVSFGTKKPDKTGLNRFQPDQTGSNWFLNFILIASRSNPARTGLLLRDLMKKVPFFVSFGTKKPDKTGLNRFQPDQTGSNWFLNFILIASRSNPARTGLLLRDLMKKVPFFVSFGTKKPDKTGLNRFQPDQTGSNWFLNFILIASRSNPARTGLLLRDLMKKVPFFVSFGTKKPDKTGLNRFQPDQTGSNWFLNFILIASRSNPARTGLLLRDLMKKVPFFVSFGTKKPDKTGLNRFQPDQTGSNWFLNFILIASRSNPARTGLLLRDLMKKVPFFVSFGTKKPDKTGLNRFQPDQTGSNWFLNFILIASRSNPARTGLLLRDLMKKVPFFVSFGTKKPDKTGLNRFQPDQTGSNWFLNFILIASRSNPARTGLLLRDLMKKVPFFVSFGTKKPDKTGLNRFQPDQTGSNWFLNFILIASRSNPARTGLLLRDLMKKVPFFVSFGTKKPDKTGLNRFQPDQTGSNWFLNFILIASRSNPARTGLLLRDLMKKVPFFVSFGTKKPDKTGLNRFQPDQTGSNWFLNFILIASRSNPARTGLLLRDLMKKVPFFVSFGTKKPDKTGLNRFQPDQTGSNWFLNFILIASRSNPARTGLLLRDLMKKVPFFVSFGTKKPDKTGLNRFQPDQTGSNWFLNFILIASRSNPARTGLLLRDLMKKVPFFVSFGTKKPDKTGLNRFQPDQTGSNWFLNFILIASRSNPARTGLLLRDLMKKVPFFVSFGTKKPDKTGLNRFQPDQTGSNWFLNFILIASRSNPARTGLLLRDLMKKVPFFVSFGTKKPDKTGLNRFQPDQTGSNWFLNFILIASRSNPARTGLLLRDLMKKVPFFVSFGTKKPDKTGLNRFQPDQTGSNWFLNFILIASRSNPARTGLLLRDLMKKVPFFVSFGTKKPDKTGLNRFQPDQTGSNWFLNFILIASRSNPARTGLLLRDLMKKVPFFVSFGTKKPDKTGLNRFQPDQTGSNWFLNFILIASRSNPARTGLLLRDLMKKVPFFVSFGTKKPDKTGLNRFQPDQTGSNWFLNFILIASRSNPARTGLLLRDLMKKVPFFVSFGTKKPDKTGLNRFQPDQTGSNWFLNFILIASRSNPARTGLLLRDLMKKVPFFVSFGTKKPDKTGLNRFQPDQTGSNWFLNFILIASRSNPARTGLLLRDLMKKVPFFVSFGTKKPDKTGLNRFQPDQTGSNWFLNFILIASRSNPARTGLLLRDLMKKVPFFVSFGTKKPDKTGLNRFQPDQTGSNWFLNFILIASRSNPARTGLLLRDLMKKVPFFVSFGTKKPDKTGLNRFQPDQTGSNWFLNFILIASRSNPARTGLLLRDLMKKVPFFVSFGTKKPDKTGLNRFQPDQTGSNWFLNFILIASRSNPARTGLLLRDLMKKVPFFVSFGTKKPDKTGLNRFQPDQTGSNWFLNFILIASRSNPARTGLLLRDLMKKVPFFVSFGTKKPDKTGLNRFQPDQTGSNWFLNFILIASRSNPARTGLLLRDLMKKVPFFVSFGTKKPDKTGLNRFQPDQTGSNWFLNFILIASRSNPARTGLLLRDLMKKVPFFVSFGTKKPDKTGLNRFQPDQTGSNWFLNFILIASRSNPARTGLLLRDLMKKVPFFVSFGTKKPDKTGLNRFQPDQTGSNWFLNFILIASRSNPARTGLLLRDLMKKVPFFVSFGTKKPDKTGLNRFQPDQTGSNWFLNFILIASRSNPARTGLLLRDLMKKVPFFVSFGTKKPDKTGLNRFQPDQTGSNWFLNFILIASRSNPARTGLLLRDLMKKVPFFVSFGTKKPDKTGLNRFQPDQTGSNWFLNFILIASRSNPARTGLLLRDLMKKVPFFVSFGTKKPDKTGLNRFQPDQTGSNWFLNFILIASRSNPARTGLLLRDLMKKVPFFVSFGTKKPDKTGLNRFQPDQTGSNWFLNFILIASRSNPARTGLLLRDLMKKVPFFVSFGTKKPDKTGLNRFQPDQTGSNWFLNFILIASRSNPARTGLLLRDLMKKVPFFVSFGTKKPDKTGLNRFQPDQTGSNWFLNFILIASRSNPARTGLLLRDLMKKVPFFVSFGTKKPDKTGLNRFQPDQTGSNWFLNFILIASRSNPARTGLLLRDLMKKVPFFVSFGTKKPDKTGLNRFQPDQTGSNWFLNFILIASRSNPARTGLLLRDLMKKVPFFVSFGTKKPDKTGLNRFQPDQTGSNWFLNFILIASRSNPARTGLLLRDLMKKVPFFVSFGTKKPDKTGLNRFQPDQTGSNWFLNFILIASRSNPARTGLLLRDLMKKVPFFVSFGTKKPDKTGLNRFQPDQTGSNWFLNFILIASRSNPARTGLLLRDLMKKVPFFVSFGTKKPDKTGLNRFQPDQTGSNWFLNFILIASRSNPARTGLLLRDLMKKVPFFVSFGTKKPDKTGLNRFQPDQTGSNWFLNFILIASRSNPARTGLLLRDLMKKVPFFVSFGTKKPDKTGLNRFQPDQTGSNWFLNFILIASRSNPARTGLLLRDLMKKVPFFVSFGTKKPDKTGLNRFQPDQTGSNWFLNFILIASRSNPARTGLLLRDLMKKVPFFVSFGTKKPDKTGLNRFQPDQTGSNWFLNFILIASRSNPARTGLLLRDLMKKVPFFVSFGTKKPDKTGLNRFQPDQTGSNWFLNFILIASRSNPARTGLLLRDLMKKVPFFVSFGTKKPDKTGLNRFQPDQTGSNWFLNFILIASRSNPARTGLLLRDLMKKVPFFVSFGTKKPDKTGLNRFQPDQTGSNWFLNFILIASRSNPARTGLLLRDLMKKVPFFVSFGTKKPDKTGLNRFQPDQTGSNWFLNFILIASRSNPARTGLLLRDLMKKVPFFVSFGTKKPDKTGLNRFQPDQTGSNWFLNFILIASRSNPARTGLLLRDLMKKVPFFVSFGTKKPDKTGLNRFQPDQTGSNWFLNFILIASRSNPARTGLLLRDLMKKVPFFVSFGTKKPDKTGLNRFQPDQTGSNWFLNFILIASRSNPARTGLLLRDLMKKVPFFVSFGTKKPDKTGLNRFQPDQTGSNWFLNFILIASRSNPARTGLLLRDLMKKVPFFVSFGTKKPDKTGLNRFQPDQTGSNWFLNFILIASRSNPARTGLLLRDLMKKVPFFVSFGTKKPDKTGLNRFQPDQTGSNWFLNFILIASRSNPARTGLLLRDLMKKVPFFVSFGTKKPDKTGLNRFQPDQTGSNWFLNFILIASRSNPARTGLLLRDLMKKVPFFVSFGTKKPDKTGLNRFQPDQTGSNWFLNFILIASRSNPARTGLLLRDLMKKVPFFVSFGTKKPDKTGLNRFQPDQTGSNWFLNFILIASRSNPARTGLLLRDLMKKVPFFVSFGTKKPDKTGLNRFQPDQTGSNWFLNFILIASRSNPARTGLLLRDLMKKVPFFVSFGTKKPDKTGLNRFQPDQTGSNWFLNFILIASRSNPARTGLLLRDLMKKVPFFVSFGTKKPDKTGLNRFQPDQTGSNWFLNFILIASRSNPARTGLLLRDLMKKVPFFVSFGTKKPDKTGLNRFQPDQTGSNWFLNFILIASRSNPARTGLLLRDLMKKVPFFVSFGTKKPDKTGLNRFQPDQTGSNWFLNFILIASRSNPARTGLLLRDLMKKVPFFVSFGTKKPDKTGLNRFQPDQTGSNWFLNFILIASRSNPARTGLLLRDLMKKVPFFVSFGTKKPDKTGLNRFQPDQTGSNWFLNFILIASRSNPARTGLLLRDLMKKVPFFVSFGTKKPDKTGLNRFQPDQTGSNWFLNFILIASRSNPARTGLLLRDLMKKVPFFVSFGTKKPDKTGLNRFQPDQTGSNWFLNFILIASRSNPARTGLLLRDLMKKVPFFVSFGTKKPDKTGLNRFQPDQTGSNWFLNFILIASRSNPARTGLLLRDLMKKVPFFVSFGTKKPDKTGLNRFQPDQTGSNWFLNFILIASRSNPARTGLLLRDLMKKVPFFVSFGTKKPDKTGLNRFQPDQTGSNWFLNFILIASRSNPARTGLLLRDLMKKVPFFVSFGTKKPDKTGLNRFQPDQTGSNWFLNFILIASRSNPARTGLLLRDLMKKVPFFVSFGTKKPDKTGLNRFQPDQTGSNWFLNFILIASRSNPARTGLLLRDLMKKVPFFVSFGTKKPDKTGLNRFQPDQTGSNWFLNFILIASRSNPARTGLLLRDLMKKVPFFVSFGTKKPDKTGLNRFQPDQTGSNWFLNFILIASRSNPARTGLLLRDLMKKVPFFVSFGTKKPDKTGLNRFQPDQTGSNWFLNFILIASRSNPARTGLLLRDLMKKVPFFVSFGTKKPDKTGLNRFQPDQTGSNWFLNFILIASRSNPARTGLLLRDLMKKVPFFVSFGTKKPDKTGLNRFQPDQTGSNWFLNFILIASRSNPARTGLLLRDLMKKVPFFVSFGTKKPDKTGLNRFQPDQTGSNWFLNFILIASRSNPARTGLLLRDLMKKVPFFVSFGTKKPDKTGLNRFQPDQTGSNWFLNFILIASRSNPARTGLLLRDLMKKVPFFVSFGTKKPDKTGLNRFQPDQTGSNWFLNFILIASRSNPARTGLLLRDLMKKVPFFVSFGTKKPDKTGLNRFQPDQTGSNWFLNFILIASRSNPARTGLLLRDLMKKVPFFVSFGTKKPDKTGLNRFQPDQTGSNWFLNFILIASRSNPARTGLLLRDLMKKVPFFVSFGTKKPDKTGLNRFQPDQTGSNWFLNFILIASRSNPARTGLLLRDLMKKVPFFVSFGTKKPDKTGLNRFQPDQTGSNWFLNFILIASRSNPARTGLLLRDLMKKVPFFVSFGTKKPDKTGLNRFQPDQTGSNWFLNFILIASRSNPARTGLLLRDLMKKVPFFVSFGTKKPDKTGLNRFQPDQTGSNWFLNFILIASRSNPARTGLLLRDLMKK</sequence>
<dbReference type="Proteomes" id="UP001634394">
    <property type="component" value="Unassembled WGS sequence"/>
</dbReference>
<accession>A0ABD3XIW3</accession>
<reference evidence="1 2" key="1">
    <citation type="submission" date="2024-11" db="EMBL/GenBank/DDBJ databases">
        <title>Chromosome-level genome assembly of the freshwater bivalve Anodonta woodiana.</title>
        <authorList>
            <person name="Chen X."/>
        </authorList>
    </citation>
    <scope>NUCLEOTIDE SEQUENCE [LARGE SCALE GENOMIC DNA]</scope>
    <source>
        <strain evidence="1">MN2024</strain>
        <tissue evidence="1">Gills</tissue>
    </source>
</reference>